<accession>A0ABT0I246</accession>
<sequence length="218" mass="24328">MRIKKSLTIVSCGLMLGMGFSQVLPSLNESVIAKAAVNKKISAKQFYNDINAGMIAVEKSNSVAYGISDINYMKTSGLNAYRGYTSFSEFLQDYEIYNGGSHSYDAVKYLYHHFYSRFDSSTQKVLKNDYNNSNVQDFESLSKDLAAAIVDWSNKYAGIAPAKSHVHASKQSLNHARSVYMNAKKKYSAHHSQSNKSKLDKAKYNLSVANAKYKALVH</sequence>
<evidence type="ECO:0000313" key="3">
    <source>
        <dbReference type="Proteomes" id="UP001522905"/>
    </source>
</evidence>
<evidence type="ECO:0000256" key="1">
    <source>
        <dbReference type="SAM" id="SignalP"/>
    </source>
</evidence>
<gene>
    <name evidence="2" type="ORF">LNP07_04615</name>
</gene>
<dbReference type="RefSeq" id="WP_220728517.1">
    <property type="nucleotide sequence ID" value="NZ_BPLL01000007.1"/>
</dbReference>
<keyword evidence="3" id="KW-1185">Reference proteome</keyword>
<dbReference type="EMBL" id="JAJIAO010000004">
    <property type="protein sequence ID" value="MCK8624794.1"/>
    <property type="molecule type" value="Genomic_DNA"/>
</dbReference>
<dbReference type="Proteomes" id="UP001522905">
    <property type="component" value="Unassembled WGS sequence"/>
</dbReference>
<evidence type="ECO:0000313" key="2">
    <source>
        <dbReference type="EMBL" id="MCK8624794.1"/>
    </source>
</evidence>
<feature type="signal peptide" evidence="1">
    <location>
        <begin position="1"/>
        <end position="23"/>
    </location>
</feature>
<keyword evidence="1" id="KW-0732">Signal</keyword>
<name>A0ABT0I246_9LACO</name>
<protein>
    <recommendedName>
        <fullName evidence="4">Surface layer protein A domain-containing protein</fullName>
    </recommendedName>
</protein>
<reference evidence="2 3" key="1">
    <citation type="submission" date="2021-11" db="EMBL/GenBank/DDBJ databases">
        <title>Comparative genomics of bee honey and flower isolates.</title>
        <authorList>
            <person name="Bechtner J.D."/>
            <person name="Gallus M.K."/>
            <person name="Ehrmann M."/>
        </authorList>
    </citation>
    <scope>NUCLEOTIDE SEQUENCE [LARGE SCALE GENOMIC DNA]</scope>
    <source>
        <strain evidence="2 3">M161</strain>
    </source>
</reference>
<feature type="chain" id="PRO_5045169535" description="Surface layer protein A domain-containing protein" evidence="1">
    <location>
        <begin position="24"/>
        <end position="218"/>
    </location>
</feature>
<evidence type="ECO:0008006" key="4">
    <source>
        <dbReference type="Google" id="ProtNLM"/>
    </source>
</evidence>
<proteinExistence type="predicted"/>
<organism evidence="2 3">
    <name type="scientific">Apilactobacillus xinyiensis</name>
    <dbReference type="NCBI Taxonomy" id="2841032"/>
    <lineage>
        <taxon>Bacteria</taxon>
        <taxon>Bacillati</taxon>
        <taxon>Bacillota</taxon>
        <taxon>Bacilli</taxon>
        <taxon>Lactobacillales</taxon>
        <taxon>Lactobacillaceae</taxon>
        <taxon>Apilactobacillus</taxon>
    </lineage>
</organism>
<comment type="caution">
    <text evidence="2">The sequence shown here is derived from an EMBL/GenBank/DDBJ whole genome shotgun (WGS) entry which is preliminary data.</text>
</comment>